<dbReference type="RefSeq" id="XP_065824063.1">
    <property type="nucleotide sequence ID" value="XM_065967991.1"/>
</dbReference>
<feature type="compositionally biased region" description="Acidic residues" evidence="1">
    <location>
        <begin position="260"/>
        <end position="282"/>
    </location>
</feature>
<name>A0AAJ8MZ37_9TREE</name>
<feature type="compositionally biased region" description="Basic and acidic residues" evidence="1">
    <location>
        <begin position="238"/>
        <end position="259"/>
    </location>
</feature>
<proteinExistence type="predicted"/>
<dbReference type="AlphaFoldDB" id="A0AAJ8MZ37"/>
<sequence length="456" mass="50753">MSRSSDPSSSSSRPAKRLRTTSRSSSSSSSSSTSSIQSSSKRSKGKNKAIDQSLSPRSAGPESEGQDSERQESNEGEPDLGQGSDKEEDDDDDDDLREARRKAHSERIKKAWETRRANQALLENARAVERNGPATGSDSGEWSYWIIDFASPGSATTPSTSTPIPTTDLLLSIHAHTSQFYTTHSLLFEPEKKARYNPWGSRKRLLLLRDSRGVASIVSRSRSARTGDGPTLTGAEADGPRSRDRTESQTRARRRSGDRNDEDEAQDELDEDNTSEDEDEAEESRLRTRIKVEPDQVDRHGELEIRKGRKNLPRKERRKGSYKIRDMYKAIEGEGLMALGILLQEHVVSQLIDAGYRPPPSSFEASRDGETSLEGTQNGEDDDDDERQSKEEDDHDHDNDSNNERKSDEEEKSADGSSGSSSEDHDSFVNHQSNARESTKTHQTQVKNAKRRPGFG</sequence>
<gene>
    <name evidence="2" type="ORF">CI109_107268</name>
</gene>
<dbReference type="GeneID" id="43587850"/>
<feature type="compositionally biased region" description="Acidic residues" evidence="1">
    <location>
        <begin position="86"/>
        <end position="96"/>
    </location>
</feature>
<reference evidence="2" key="1">
    <citation type="submission" date="2017-08" db="EMBL/GenBank/DDBJ databases">
        <authorList>
            <person name="Cuomo C."/>
            <person name="Billmyre B."/>
            <person name="Heitman J."/>
        </authorList>
    </citation>
    <scope>NUCLEOTIDE SEQUENCE</scope>
    <source>
        <strain evidence="2">CBS 12478</strain>
    </source>
</reference>
<accession>A0AAJ8MZ37</accession>
<feature type="region of interest" description="Disordered" evidence="1">
    <location>
        <begin position="298"/>
        <end position="319"/>
    </location>
</feature>
<feature type="compositionally biased region" description="Low complexity" evidence="1">
    <location>
        <begin position="1"/>
        <end position="13"/>
    </location>
</feature>
<feature type="compositionally biased region" description="Polar residues" evidence="1">
    <location>
        <begin position="429"/>
        <end position="447"/>
    </location>
</feature>
<keyword evidence="3" id="KW-1185">Reference proteome</keyword>
<evidence type="ECO:0000313" key="3">
    <source>
        <dbReference type="Proteomes" id="UP000322225"/>
    </source>
</evidence>
<feature type="region of interest" description="Disordered" evidence="1">
    <location>
        <begin position="217"/>
        <end position="285"/>
    </location>
</feature>
<dbReference type="EMBL" id="CP144064">
    <property type="protein sequence ID" value="WWD22775.1"/>
    <property type="molecule type" value="Genomic_DNA"/>
</dbReference>
<dbReference type="KEGG" id="ksn:43587850"/>
<feature type="compositionally biased region" description="Basic and acidic residues" evidence="1">
    <location>
        <begin position="105"/>
        <end position="114"/>
    </location>
</feature>
<feature type="region of interest" description="Disordered" evidence="1">
    <location>
        <begin position="358"/>
        <end position="456"/>
    </location>
</feature>
<reference evidence="2" key="2">
    <citation type="submission" date="2024-01" db="EMBL/GenBank/DDBJ databases">
        <title>Comparative genomics of Cryptococcus and Kwoniella reveals pathogenesis evolution and contrasting modes of karyotype evolution via chromosome fusion or intercentromeric recombination.</title>
        <authorList>
            <person name="Coelho M.A."/>
            <person name="David-Palma M."/>
            <person name="Shea T."/>
            <person name="Bowers K."/>
            <person name="McGinley-Smith S."/>
            <person name="Mohammad A.W."/>
            <person name="Gnirke A."/>
            <person name="Yurkov A.M."/>
            <person name="Nowrousian M."/>
            <person name="Sun S."/>
            <person name="Cuomo C.A."/>
            <person name="Heitman J."/>
        </authorList>
    </citation>
    <scope>NUCLEOTIDE SEQUENCE</scope>
    <source>
        <strain evidence="2">CBS 12478</strain>
    </source>
</reference>
<evidence type="ECO:0000256" key="1">
    <source>
        <dbReference type="SAM" id="MobiDB-lite"/>
    </source>
</evidence>
<feature type="compositionally biased region" description="Basic residues" evidence="1">
    <location>
        <begin position="307"/>
        <end position="319"/>
    </location>
</feature>
<organism evidence="2 3">
    <name type="scientific">Kwoniella shandongensis</name>
    <dbReference type="NCBI Taxonomy" id="1734106"/>
    <lineage>
        <taxon>Eukaryota</taxon>
        <taxon>Fungi</taxon>
        <taxon>Dikarya</taxon>
        <taxon>Basidiomycota</taxon>
        <taxon>Agaricomycotina</taxon>
        <taxon>Tremellomycetes</taxon>
        <taxon>Tremellales</taxon>
        <taxon>Cryptococcaceae</taxon>
        <taxon>Kwoniella</taxon>
    </lineage>
</organism>
<protein>
    <submittedName>
        <fullName evidence="2">Uncharacterized protein</fullName>
    </submittedName>
</protein>
<feature type="compositionally biased region" description="Basic and acidic residues" evidence="1">
    <location>
        <begin position="387"/>
        <end position="409"/>
    </location>
</feature>
<dbReference type="Proteomes" id="UP000322225">
    <property type="component" value="Chromosome 14"/>
</dbReference>
<feature type="compositionally biased region" description="Low complexity" evidence="1">
    <location>
        <begin position="21"/>
        <end position="40"/>
    </location>
</feature>
<evidence type="ECO:0000313" key="2">
    <source>
        <dbReference type="EMBL" id="WWD22775.1"/>
    </source>
</evidence>
<feature type="region of interest" description="Disordered" evidence="1">
    <location>
        <begin position="1"/>
        <end position="114"/>
    </location>
</feature>